<evidence type="ECO:0000256" key="1">
    <source>
        <dbReference type="SAM" id="Phobius"/>
    </source>
</evidence>
<name>A0A7Y9DZ72_9PSEU</name>
<evidence type="ECO:0000313" key="3">
    <source>
        <dbReference type="Proteomes" id="UP000535890"/>
    </source>
</evidence>
<dbReference type="RefSeq" id="WP_179795567.1">
    <property type="nucleotide sequence ID" value="NZ_BAABHP010000020.1"/>
</dbReference>
<dbReference type="AlphaFoldDB" id="A0A7Y9DZ72"/>
<dbReference type="Proteomes" id="UP000535890">
    <property type="component" value="Unassembled WGS sequence"/>
</dbReference>
<comment type="caution">
    <text evidence="2">The sequence shown here is derived from an EMBL/GenBank/DDBJ whole genome shotgun (WGS) entry which is preliminary data.</text>
</comment>
<gene>
    <name evidence="2" type="ORF">BJ983_004173</name>
</gene>
<proteinExistence type="predicted"/>
<protein>
    <submittedName>
        <fullName evidence="2">Uncharacterized protein</fullName>
    </submittedName>
</protein>
<keyword evidence="1" id="KW-0472">Membrane</keyword>
<reference evidence="2 3" key="1">
    <citation type="submission" date="2020-07" db="EMBL/GenBank/DDBJ databases">
        <title>Sequencing the genomes of 1000 actinobacteria strains.</title>
        <authorList>
            <person name="Klenk H.-P."/>
        </authorList>
    </citation>
    <scope>NUCLEOTIDE SEQUENCE [LARGE SCALE GENOMIC DNA]</scope>
    <source>
        <strain evidence="2 3">DSM 45772</strain>
    </source>
</reference>
<keyword evidence="1" id="KW-0812">Transmembrane</keyword>
<organism evidence="2 3">
    <name type="scientific">Actinomycetospora corticicola</name>
    <dbReference type="NCBI Taxonomy" id="663602"/>
    <lineage>
        <taxon>Bacteria</taxon>
        <taxon>Bacillati</taxon>
        <taxon>Actinomycetota</taxon>
        <taxon>Actinomycetes</taxon>
        <taxon>Pseudonocardiales</taxon>
        <taxon>Pseudonocardiaceae</taxon>
        <taxon>Actinomycetospora</taxon>
    </lineage>
</organism>
<feature type="transmembrane region" description="Helical" evidence="1">
    <location>
        <begin position="6"/>
        <end position="30"/>
    </location>
</feature>
<sequence>MFVVRVVGVAWVYTVLLAATSAGILSYALVLTRRLFRDEAPRDLSGGAS</sequence>
<dbReference type="EMBL" id="JACCBN010000001">
    <property type="protein sequence ID" value="NYD38071.1"/>
    <property type="molecule type" value="Genomic_DNA"/>
</dbReference>
<evidence type="ECO:0000313" key="2">
    <source>
        <dbReference type="EMBL" id="NYD38071.1"/>
    </source>
</evidence>
<keyword evidence="1" id="KW-1133">Transmembrane helix</keyword>
<accession>A0A7Y9DZ72</accession>
<keyword evidence="3" id="KW-1185">Reference proteome</keyword>